<evidence type="ECO:0000313" key="1">
    <source>
        <dbReference type="EMBL" id="EMO06555.1"/>
    </source>
</evidence>
<organism evidence="1 2">
    <name type="scientific">Leptospira interrogans serovar Icterohaemorrhagiae str. Verdun HP</name>
    <dbReference type="NCBI Taxonomy" id="1049910"/>
    <lineage>
        <taxon>Bacteria</taxon>
        <taxon>Pseudomonadati</taxon>
        <taxon>Spirochaetota</taxon>
        <taxon>Spirochaetia</taxon>
        <taxon>Leptospirales</taxon>
        <taxon>Leptospiraceae</taxon>
        <taxon>Leptospira</taxon>
    </lineage>
</organism>
<dbReference type="Proteomes" id="UP000012092">
    <property type="component" value="Unassembled WGS sequence"/>
</dbReference>
<comment type="caution">
    <text evidence="1">The sequence shown here is derived from an EMBL/GenBank/DDBJ whole genome shotgun (WGS) entry which is preliminary data.</text>
</comment>
<evidence type="ECO:0000313" key="2">
    <source>
        <dbReference type="Proteomes" id="UP000012092"/>
    </source>
</evidence>
<name>M6RGA0_LEPIR</name>
<feature type="non-terminal residue" evidence="1">
    <location>
        <position position="1"/>
    </location>
</feature>
<reference evidence="1 2" key="1">
    <citation type="submission" date="2013-01" db="EMBL/GenBank/DDBJ databases">
        <authorList>
            <person name="Harkins D.M."/>
            <person name="Durkin A.S."/>
            <person name="Brinkac L.M."/>
            <person name="Haft D.H."/>
            <person name="Selengut J.D."/>
            <person name="Sanka R."/>
            <person name="DePew J."/>
            <person name="Purushe J."/>
            <person name="Picardeau M."/>
            <person name="Werts C."/>
            <person name="Goarant C."/>
            <person name="Vinetz J.M."/>
            <person name="Sutton G.G."/>
            <person name="Nierman W.C."/>
            <person name="Fouts D.E."/>
        </authorList>
    </citation>
    <scope>NUCLEOTIDE SEQUENCE [LARGE SCALE GENOMIC DNA]</scope>
    <source>
        <strain evidence="1 2">Verdun HP</strain>
    </source>
</reference>
<gene>
    <name evidence="1" type="ORF">LEP1GSC116_1092</name>
</gene>
<proteinExistence type="predicted"/>
<sequence length="37" mass="4507">LGWIFYLGYKAIKWLLFGNDTRWNAVQMGFLNYYEQS</sequence>
<dbReference type="AlphaFoldDB" id="M6RGA0"/>
<dbReference type="EMBL" id="AHNZ02000225">
    <property type="protein sequence ID" value="EMO06555.1"/>
    <property type="molecule type" value="Genomic_DNA"/>
</dbReference>
<accession>M6RGA0</accession>
<protein>
    <submittedName>
        <fullName evidence="1">Uncharacterized protein</fullName>
    </submittedName>
</protein>